<dbReference type="CDD" id="cd06260">
    <property type="entry name" value="DUF820-like"/>
    <property type="match status" value="1"/>
</dbReference>
<dbReference type="Proteomes" id="UP000218418">
    <property type="component" value="Chromosome"/>
</dbReference>
<sequence>MSVAKELKTAELETSDSITQESETVDLDIQNDVIFPPGDLYSDEPPLESDLHLKQMILLIQCLELFWQNRNDFYVAGNLTIYYSNRQLKSEKFRGPDFFAVLGTERKPRKSWVVWEEDGKYPNIIVEILSNSTAATDRDLKKKIYQNTFRTPDYFWFDPISLEFKGFHLVDGEYQPLEPNDQGWLWSEQLGLFLGTHEGQLRYFTSEGELLPTPEEFAQRETQRADQEAQRADQEAQRANQEAQKAERLAAKLRELNIDVDDL</sequence>
<protein>
    <recommendedName>
        <fullName evidence="2">Putative restriction endonuclease domain-containing protein</fullName>
    </recommendedName>
</protein>
<evidence type="ECO:0000259" key="2">
    <source>
        <dbReference type="Pfam" id="PF05685"/>
    </source>
</evidence>
<proteinExistence type="predicted"/>
<dbReference type="SUPFAM" id="SSF52980">
    <property type="entry name" value="Restriction endonuclease-like"/>
    <property type="match status" value="1"/>
</dbReference>
<accession>A0A1Z4M019</accession>
<feature type="region of interest" description="Disordered" evidence="1">
    <location>
        <begin position="212"/>
        <end position="246"/>
    </location>
</feature>
<dbReference type="PANTHER" id="PTHR33352:SF3">
    <property type="entry name" value="SLR1612 PROTEIN"/>
    <property type="match status" value="1"/>
</dbReference>
<dbReference type="InterPro" id="IPR012296">
    <property type="entry name" value="Nuclease_put_TT1808"/>
</dbReference>
<dbReference type="Gene3D" id="3.90.1570.10">
    <property type="entry name" value="tt1808, chain A"/>
    <property type="match status" value="1"/>
</dbReference>
<feature type="compositionally biased region" description="Basic and acidic residues" evidence="1">
    <location>
        <begin position="217"/>
        <end position="236"/>
    </location>
</feature>
<dbReference type="InterPro" id="IPR011335">
    <property type="entry name" value="Restrct_endonuc-II-like"/>
</dbReference>
<dbReference type="Pfam" id="PF05685">
    <property type="entry name" value="Uma2"/>
    <property type="match status" value="1"/>
</dbReference>
<organism evidence="3 4">
    <name type="scientific">Calothrix parasitica NIES-267</name>
    <dbReference type="NCBI Taxonomy" id="1973488"/>
    <lineage>
        <taxon>Bacteria</taxon>
        <taxon>Bacillati</taxon>
        <taxon>Cyanobacteriota</taxon>
        <taxon>Cyanophyceae</taxon>
        <taxon>Nostocales</taxon>
        <taxon>Calotrichaceae</taxon>
        <taxon>Calothrix</taxon>
    </lineage>
</organism>
<reference evidence="3 4" key="1">
    <citation type="submission" date="2017-06" db="EMBL/GenBank/DDBJ databases">
        <title>Genome sequencing of cyanobaciteial culture collection at National Institute for Environmental Studies (NIES).</title>
        <authorList>
            <person name="Hirose Y."/>
            <person name="Shimura Y."/>
            <person name="Fujisawa T."/>
            <person name="Nakamura Y."/>
            <person name="Kawachi M."/>
        </authorList>
    </citation>
    <scope>NUCLEOTIDE SEQUENCE [LARGE SCALE GENOMIC DNA]</scope>
    <source>
        <strain evidence="3 4">NIES-267</strain>
    </source>
</reference>
<gene>
    <name evidence="3" type="ORF">NIES267_63430</name>
</gene>
<dbReference type="OrthoDB" id="557157at2"/>
<evidence type="ECO:0000313" key="4">
    <source>
        <dbReference type="Proteomes" id="UP000218418"/>
    </source>
</evidence>
<dbReference type="AlphaFoldDB" id="A0A1Z4M019"/>
<feature type="domain" description="Putative restriction endonuclease" evidence="2">
    <location>
        <begin position="38"/>
        <end position="192"/>
    </location>
</feature>
<name>A0A1Z4M019_9CYAN</name>
<dbReference type="PANTHER" id="PTHR33352">
    <property type="entry name" value="SLR1095 PROTEIN"/>
    <property type="match status" value="1"/>
</dbReference>
<keyword evidence="4" id="KW-1185">Reference proteome</keyword>
<dbReference type="EMBL" id="AP018227">
    <property type="protein sequence ID" value="BAY86832.1"/>
    <property type="molecule type" value="Genomic_DNA"/>
</dbReference>
<evidence type="ECO:0000313" key="3">
    <source>
        <dbReference type="EMBL" id="BAY86832.1"/>
    </source>
</evidence>
<evidence type="ECO:0000256" key="1">
    <source>
        <dbReference type="SAM" id="MobiDB-lite"/>
    </source>
</evidence>
<dbReference type="InterPro" id="IPR008538">
    <property type="entry name" value="Uma2"/>
</dbReference>